<dbReference type="RefSeq" id="WP_032629860.1">
    <property type="nucleotide sequence ID" value="NZ_JPQU01000045.1"/>
</dbReference>
<dbReference type="OrthoDB" id="7432757at2"/>
<dbReference type="InterPro" id="IPR022050">
    <property type="entry name" value="T_hemolysin"/>
</dbReference>
<dbReference type="Proteomes" id="UP000028631">
    <property type="component" value="Unassembled WGS sequence"/>
</dbReference>
<dbReference type="AlphaFoldDB" id="A0A085VG76"/>
<evidence type="ECO:0000313" key="1">
    <source>
        <dbReference type="EMBL" id="KFE54439.1"/>
    </source>
</evidence>
<comment type="caution">
    <text evidence="1">The sequence shown here is derived from an EMBL/GenBank/DDBJ whole genome shotgun (WGS) entry which is preliminary data.</text>
</comment>
<evidence type="ECO:0000313" key="2">
    <source>
        <dbReference type="Proteomes" id="UP000028631"/>
    </source>
</evidence>
<sequence>MQGLDWNICLPLSFGNAGTPALSLHRALVQEPLRDEFEAFIQDRFRQAHNAEIHQFMPELFGLKDGAGTLCAVTGVRLATSGPLFLENYLDKPIDVAIEAVAGRSVDRQGIVEVGNLAASNLGSARLSIITITWLLAMGGLEWVAFTGNASLVNSFHRLGLRPVKLCAADSMRLGEERHSWGTYYSTHPNVHVGDIRSGYLHLRNSNLFERFGLPLTLERTCHVA</sequence>
<accession>A0A085VG76</accession>
<organism evidence="1 2">
    <name type="scientific">Pseudomonas syringae</name>
    <dbReference type="NCBI Taxonomy" id="317"/>
    <lineage>
        <taxon>Bacteria</taxon>
        <taxon>Pseudomonadati</taxon>
        <taxon>Pseudomonadota</taxon>
        <taxon>Gammaproteobacteria</taxon>
        <taxon>Pseudomonadales</taxon>
        <taxon>Pseudomonadaceae</taxon>
        <taxon>Pseudomonas</taxon>
    </lineage>
</organism>
<protein>
    <submittedName>
        <fullName evidence="1">Thermostable hemolysin</fullName>
    </submittedName>
</protein>
<reference evidence="1 2" key="1">
    <citation type="submission" date="2014-07" db="EMBL/GenBank/DDBJ databases">
        <title>Draft Genome Sequences of Environmental Pseudomonas syringae strains.</title>
        <authorList>
            <person name="Baltrus D.A."/>
            <person name="Berge O."/>
            <person name="Morris C."/>
        </authorList>
    </citation>
    <scope>NUCLEOTIDE SEQUENCE [LARGE SCALE GENOMIC DNA]</scope>
    <source>
        <strain evidence="1 2">GAW0119</strain>
    </source>
</reference>
<dbReference type="PATRIC" id="fig|317.175.peg.3529"/>
<name>A0A085VG76_PSESX</name>
<dbReference type="EMBL" id="JPQU01000045">
    <property type="protein sequence ID" value="KFE54439.1"/>
    <property type="molecule type" value="Genomic_DNA"/>
</dbReference>
<proteinExistence type="predicted"/>
<keyword evidence="2" id="KW-1185">Reference proteome</keyword>
<gene>
    <name evidence="1" type="ORF">IV01_16950</name>
</gene>
<dbReference type="Pfam" id="PF12261">
    <property type="entry name" value="T_hemolysin"/>
    <property type="match status" value="1"/>
</dbReference>